<comment type="caution">
    <text evidence="2">The sequence shown here is derived from an EMBL/GenBank/DDBJ whole genome shotgun (WGS) entry which is preliminary data.</text>
</comment>
<feature type="region of interest" description="Disordered" evidence="1">
    <location>
        <begin position="47"/>
        <end position="68"/>
    </location>
</feature>
<gene>
    <name evidence="2" type="ORF">PIB30_021144</name>
</gene>
<evidence type="ECO:0000313" key="3">
    <source>
        <dbReference type="Proteomes" id="UP001341840"/>
    </source>
</evidence>
<sequence length="127" mass="13960">MRVSTRATLHLCWKTTYCCVTGSVAHARRRVNPRRSEAHVFVDVANLRRPTPSTSSTDVSSPSPSRSSVPILRCRRPCEGTLNSLLKRVKKILVRKAIAYSATHVVLGTCHGHHKIQSSTSLSSVAN</sequence>
<accession>A0ABU6R935</accession>
<reference evidence="2 3" key="1">
    <citation type="journal article" date="2023" name="Plants (Basel)">
        <title>Bridging the Gap: Combining Genomics and Transcriptomics Approaches to Understand Stylosanthes scabra, an Orphan Legume from the Brazilian Caatinga.</title>
        <authorList>
            <person name="Ferreira-Neto J.R.C."/>
            <person name="da Silva M.D."/>
            <person name="Binneck E."/>
            <person name="de Melo N.F."/>
            <person name="da Silva R.H."/>
            <person name="de Melo A.L.T.M."/>
            <person name="Pandolfi V."/>
            <person name="Bustamante F.O."/>
            <person name="Brasileiro-Vidal A.C."/>
            <person name="Benko-Iseppon A.M."/>
        </authorList>
    </citation>
    <scope>NUCLEOTIDE SEQUENCE [LARGE SCALE GENOMIC DNA]</scope>
    <source>
        <tissue evidence="2">Leaves</tissue>
    </source>
</reference>
<keyword evidence="3" id="KW-1185">Reference proteome</keyword>
<proteinExistence type="predicted"/>
<evidence type="ECO:0000256" key="1">
    <source>
        <dbReference type="SAM" id="MobiDB-lite"/>
    </source>
</evidence>
<evidence type="ECO:0000313" key="2">
    <source>
        <dbReference type="EMBL" id="MED6120475.1"/>
    </source>
</evidence>
<dbReference type="Proteomes" id="UP001341840">
    <property type="component" value="Unassembled WGS sequence"/>
</dbReference>
<feature type="compositionally biased region" description="Low complexity" evidence="1">
    <location>
        <begin position="48"/>
        <end position="68"/>
    </location>
</feature>
<dbReference type="EMBL" id="JASCZI010030277">
    <property type="protein sequence ID" value="MED6120475.1"/>
    <property type="molecule type" value="Genomic_DNA"/>
</dbReference>
<name>A0ABU6R935_9FABA</name>
<protein>
    <recommendedName>
        <fullName evidence="4">Secreted protein</fullName>
    </recommendedName>
</protein>
<organism evidence="2 3">
    <name type="scientific">Stylosanthes scabra</name>
    <dbReference type="NCBI Taxonomy" id="79078"/>
    <lineage>
        <taxon>Eukaryota</taxon>
        <taxon>Viridiplantae</taxon>
        <taxon>Streptophyta</taxon>
        <taxon>Embryophyta</taxon>
        <taxon>Tracheophyta</taxon>
        <taxon>Spermatophyta</taxon>
        <taxon>Magnoliopsida</taxon>
        <taxon>eudicotyledons</taxon>
        <taxon>Gunneridae</taxon>
        <taxon>Pentapetalae</taxon>
        <taxon>rosids</taxon>
        <taxon>fabids</taxon>
        <taxon>Fabales</taxon>
        <taxon>Fabaceae</taxon>
        <taxon>Papilionoideae</taxon>
        <taxon>50 kb inversion clade</taxon>
        <taxon>dalbergioids sensu lato</taxon>
        <taxon>Dalbergieae</taxon>
        <taxon>Pterocarpus clade</taxon>
        <taxon>Stylosanthes</taxon>
    </lineage>
</organism>
<evidence type="ECO:0008006" key="4">
    <source>
        <dbReference type="Google" id="ProtNLM"/>
    </source>
</evidence>